<dbReference type="OrthoDB" id="550782at2759"/>
<dbReference type="AlphaFoldDB" id="D8U6U7"/>
<dbReference type="KEGG" id="vcn:VOLCADRAFT_95187"/>
<keyword evidence="3" id="KW-1185">Reference proteome</keyword>
<evidence type="ECO:0008006" key="4">
    <source>
        <dbReference type="Google" id="ProtNLM"/>
    </source>
</evidence>
<accession>D8U6U7</accession>
<protein>
    <recommendedName>
        <fullName evidence="4">SAP domain-containing protein</fullName>
    </recommendedName>
</protein>
<dbReference type="EMBL" id="GL378363">
    <property type="protein sequence ID" value="EFJ44501.1"/>
    <property type="molecule type" value="Genomic_DNA"/>
</dbReference>
<evidence type="ECO:0000313" key="2">
    <source>
        <dbReference type="EMBL" id="EFJ44501.1"/>
    </source>
</evidence>
<dbReference type="InParanoid" id="D8U6U7"/>
<feature type="compositionally biased region" description="Pro residues" evidence="1">
    <location>
        <begin position="673"/>
        <end position="683"/>
    </location>
</feature>
<dbReference type="RefSeq" id="XP_002954351.1">
    <property type="nucleotide sequence ID" value="XM_002954305.1"/>
</dbReference>
<reference evidence="2 3" key="1">
    <citation type="journal article" date="2010" name="Science">
        <title>Genomic analysis of organismal complexity in the multicellular green alga Volvox carteri.</title>
        <authorList>
            <person name="Prochnik S.E."/>
            <person name="Umen J."/>
            <person name="Nedelcu A.M."/>
            <person name="Hallmann A."/>
            <person name="Miller S.M."/>
            <person name="Nishii I."/>
            <person name="Ferris P."/>
            <person name="Kuo A."/>
            <person name="Mitros T."/>
            <person name="Fritz-Laylin L.K."/>
            <person name="Hellsten U."/>
            <person name="Chapman J."/>
            <person name="Simakov O."/>
            <person name="Rensing S.A."/>
            <person name="Terry A."/>
            <person name="Pangilinan J."/>
            <person name="Kapitonov V."/>
            <person name="Jurka J."/>
            <person name="Salamov A."/>
            <person name="Shapiro H."/>
            <person name="Schmutz J."/>
            <person name="Grimwood J."/>
            <person name="Lindquist E."/>
            <person name="Lucas S."/>
            <person name="Grigoriev I.V."/>
            <person name="Schmitt R."/>
            <person name="Kirk D."/>
            <person name="Rokhsar D.S."/>
        </authorList>
    </citation>
    <scope>NUCLEOTIDE SEQUENCE [LARGE SCALE GENOMIC DNA]</scope>
    <source>
        <strain evidence="3">f. Nagariensis / Eve</strain>
    </source>
</reference>
<feature type="region of interest" description="Disordered" evidence="1">
    <location>
        <begin position="644"/>
        <end position="686"/>
    </location>
</feature>
<dbReference type="GeneID" id="9624421"/>
<proteinExistence type="predicted"/>
<evidence type="ECO:0000256" key="1">
    <source>
        <dbReference type="SAM" id="MobiDB-lite"/>
    </source>
</evidence>
<sequence>MSAHVWSSRHLATPPLLGICGSHRLGPMWVRCDFLTATPGRTAIVPATELSVQPVSPSTATMALDFRIPGMYKFCPLWPLGPLGRLQQQKQPTAAAPRTSAATSSGTAGADAAVAAAAGPAAAEEPAAEEKMTEAAREVALAGLFADRVAMRRTVARLSDSRVIVVGPGVVACVVGLKPLPANPAAVQRLRNTWLARFGLRLPDGLGGFIAEVAASPEADPDDALDVPGCCLWTAGAATSGAAAAAAGGLTPVPPAQATCSHEHVVEQLVKDLVLASCTCGGAGGGFPFWGAAGLAARMEAPPGAEAALAKRQAVGPPVAAAAAAVVAGTAAAGTAASAQPPPVEENTGWTAAVEVVASGFRAAVSLAPAAQVLRRTIDPDISGAVDAGGATGMFDAALAEALYGNEADGTGGGVSGGDGGSLAVREAILERSSDEALRAAAELRAANRVKEKAFWERHQGFVAARKASGNGAAGKKKSRANTSYEPTLVAAPAAAVALEAGEDDLGCSSRAAVSERGEANRTRYGGGGSGTAAAAARCAPRVPQFGSSALGLSRSTLKAGGGAAARALLKAAGPAAAGKKASAAAAAAAAATKAGGKVAGGAAKTAAGTKTKAAKTAKAAAVAATGASGEAAAEVGGAAAAPKAAAKRAPKAATVGADGAPIRKRAKTAAAAPPPPSGPPLAPAAAADAPAAAAACIVQLPPLAMHDGAVPPPSPAAADGAAAVAAGLCDDVNVGDGEEGVVVQPAPVPVATAPPTAVAKKPSAAAAAAAGRSAKAAGGGKRSAAATAAAAVAQEQACAGSAAAGSAVAVDPAVTGGGDVAAAAAAAATAAAAKESRKRTKASDLDLAAVEAKHIKYRRHHNHGDGRKIATICRGPHSIFYIPYPVPVLPNRRIFFCRRVSEPQVSAAAAAGHLSDLTLPEMQCWLRARKAPVSGKKADVEARLAGLLGVMPAAAAAAAVK</sequence>
<dbReference type="Proteomes" id="UP000001058">
    <property type="component" value="Unassembled WGS sequence"/>
</dbReference>
<name>D8U6U7_VOLCA</name>
<gene>
    <name evidence="2" type="ORF">VOLCADRAFT_95187</name>
</gene>
<organism evidence="3">
    <name type="scientific">Volvox carteri f. nagariensis</name>
    <dbReference type="NCBI Taxonomy" id="3068"/>
    <lineage>
        <taxon>Eukaryota</taxon>
        <taxon>Viridiplantae</taxon>
        <taxon>Chlorophyta</taxon>
        <taxon>core chlorophytes</taxon>
        <taxon>Chlorophyceae</taxon>
        <taxon>CS clade</taxon>
        <taxon>Chlamydomonadales</taxon>
        <taxon>Volvocaceae</taxon>
        <taxon>Volvox</taxon>
    </lineage>
</organism>
<evidence type="ECO:0000313" key="3">
    <source>
        <dbReference type="Proteomes" id="UP000001058"/>
    </source>
</evidence>